<dbReference type="Proteomes" id="UP000215902">
    <property type="component" value="Unassembled WGS sequence"/>
</dbReference>
<dbReference type="AlphaFoldDB" id="A0A267DY34"/>
<name>A0A267DY34_9PLAT</name>
<dbReference type="EMBL" id="NIVC01002974">
    <property type="protein sequence ID" value="PAA54076.1"/>
    <property type="molecule type" value="Genomic_DNA"/>
</dbReference>
<organism evidence="1 2">
    <name type="scientific">Macrostomum lignano</name>
    <dbReference type="NCBI Taxonomy" id="282301"/>
    <lineage>
        <taxon>Eukaryota</taxon>
        <taxon>Metazoa</taxon>
        <taxon>Spiralia</taxon>
        <taxon>Lophotrochozoa</taxon>
        <taxon>Platyhelminthes</taxon>
        <taxon>Rhabditophora</taxon>
        <taxon>Macrostomorpha</taxon>
        <taxon>Macrostomida</taxon>
        <taxon>Macrostomidae</taxon>
        <taxon>Macrostomum</taxon>
    </lineage>
</organism>
<gene>
    <name evidence="1" type="ORF">BOX15_Mlig020835g1</name>
</gene>
<evidence type="ECO:0000313" key="2">
    <source>
        <dbReference type="Proteomes" id="UP000215902"/>
    </source>
</evidence>
<accession>A0A267DY34</accession>
<evidence type="ECO:0000313" key="1">
    <source>
        <dbReference type="EMBL" id="PAA54076.1"/>
    </source>
</evidence>
<protein>
    <submittedName>
        <fullName evidence="1">Uncharacterized protein</fullName>
    </submittedName>
</protein>
<sequence>MIKKQDNAALQYGIQAGNIYLNMERVLTKSKFMTLKKNTVFTPQWIGFLMKIAELADQFEFFKRSTLSLNKLYSNSKYLDTALEELKVFEDSEMEVDPLESQPE</sequence>
<comment type="caution">
    <text evidence="1">The sequence shown here is derived from an EMBL/GenBank/DDBJ whole genome shotgun (WGS) entry which is preliminary data.</text>
</comment>
<reference evidence="1 2" key="1">
    <citation type="submission" date="2017-06" db="EMBL/GenBank/DDBJ databases">
        <title>A platform for efficient transgenesis in Macrostomum lignano, a flatworm model organism for stem cell research.</title>
        <authorList>
            <person name="Berezikov E."/>
        </authorList>
    </citation>
    <scope>NUCLEOTIDE SEQUENCE [LARGE SCALE GENOMIC DNA]</scope>
    <source>
        <strain evidence="1">DV1</strain>
        <tissue evidence="1">Whole organism</tissue>
    </source>
</reference>
<proteinExistence type="predicted"/>
<keyword evidence="2" id="KW-1185">Reference proteome</keyword>